<dbReference type="InterPro" id="IPR013320">
    <property type="entry name" value="ConA-like_dom_sf"/>
</dbReference>
<evidence type="ECO:0000256" key="1">
    <source>
        <dbReference type="PROSITE-ProRule" id="PRU00122"/>
    </source>
</evidence>
<dbReference type="InterPro" id="IPR001791">
    <property type="entry name" value="Laminin_G"/>
</dbReference>
<dbReference type="Gene3D" id="2.60.120.200">
    <property type="match status" value="1"/>
</dbReference>
<proteinExistence type="predicted"/>
<evidence type="ECO:0000313" key="3">
    <source>
        <dbReference type="EMBL" id="KAJ8973564.1"/>
    </source>
</evidence>
<keyword evidence="4" id="KW-1185">Reference proteome</keyword>
<comment type="caution">
    <text evidence="1">Lacks conserved residue(s) required for the propagation of feature annotation.</text>
</comment>
<dbReference type="SUPFAM" id="SSF49899">
    <property type="entry name" value="Concanavalin A-like lectins/glucanases"/>
    <property type="match status" value="1"/>
</dbReference>
<comment type="caution">
    <text evidence="3">The sequence shown here is derived from an EMBL/GenBank/DDBJ whole genome shotgun (WGS) entry which is preliminary data.</text>
</comment>
<evidence type="ECO:0000259" key="2">
    <source>
        <dbReference type="PROSITE" id="PS50025"/>
    </source>
</evidence>
<name>A0ABQ9J606_9CUCU</name>
<dbReference type="Pfam" id="PF06009">
    <property type="entry name" value="Laminin_II"/>
    <property type="match status" value="1"/>
</dbReference>
<dbReference type="EMBL" id="JAPWTJ010001150">
    <property type="protein sequence ID" value="KAJ8973564.1"/>
    <property type="molecule type" value="Genomic_DNA"/>
</dbReference>
<dbReference type="InterPro" id="IPR010307">
    <property type="entry name" value="Laminin_dom_II"/>
</dbReference>
<organism evidence="3 4">
    <name type="scientific">Molorchus minor</name>
    <dbReference type="NCBI Taxonomy" id="1323400"/>
    <lineage>
        <taxon>Eukaryota</taxon>
        <taxon>Metazoa</taxon>
        <taxon>Ecdysozoa</taxon>
        <taxon>Arthropoda</taxon>
        <taxon>Hexapoda</taxon>
        <taxon>Insecta</taxon>
        <taxon>Pterygota</taxon>
        <taxon>Neoptera</taxon>
        <taxon>Endopterygota</taxon>
        <taxon>Coleoptera</taxon>
        <taxon>Polyphaga</taxon>
        <taxon>Cucujiformia</taxon>
        <taxon>Chrysomeloidea</taxon>
        <taxon>Cerambycidae</taxon>
        <taxon>Lamiinae</taxon>
        <taxon>Monochamini</taxon>
        <taxon>Molorchus</taxon>
    </lineage>
</organism>
<reference evidence="3" key="1">
    <citation type="journal article" date="2023" name="Insect Mol. Biol.">
        <title>Genome sequencing provides insights into the evolution of gene families encoding plant cell wall-degrading enzymes in longhorned beetles.</title>
        <authorList>
            <person name="Shin N.R."/>
            <person name="Okamura Y."/>
            <person name="Kirsch R."/>
            <person name="Pauchet Y."/>
        </authorList>
    </citation>
    <scope>NUCLEOTIDE SEQUENCE</scope>
    <source>
        <strain evidence="3">MMC_N1</strain>
    </source>
</reference>
<dbReference type="CDD" id="cd00110">
    <property type="entry name" value="LamG"/>
    <property type="match status" value="1"/>
</dbReference>
<gene>
    <name evidence="3" type="ORF">NQ317_009588</name>
</gene>
<accession>A0ABQ9J606</accession>
<dbReference type="PROSITE" id="PS50025">
    <property type="entry name" value="LAM_G_DOMAIN"/>
    <property type="match status" value="1"/>
</dbReference>
<dbReference type="Pfam" id="PF02210">
    <property type="entry name" value="Laminin_G_2"/>
    <property type="match status" value="1"/>
</dbReference>
<protein>
    <recommendedName>
        <fullName evidence="2">Laminin G domain-containing protein</fullName>
    </recommendedName>
</protein>
<dbReference type="Proteomes" id="UP001162164">
    <property type="component" value="Unassembled WGS sequence"/>
</dbReference>
<feature type="domain" description="Laminin G" evidence="2">
    <location>
        <begin position="362"/>
        <end position="452"/>
    </location>
</feature>
<sequence>MYTVQNRDFPKILRKYVSIMKDRFKTKLENIANQIAQAKFNIENSEGILQNASDLMEISIGKLKEMQDAPEILKSNNIKFKGQLDNDKEELEEVIELKPSVQEHAANLSNRVHQLEQILSESQIGSEDAVKAARAYQDIVSAVISAREAAESAKDDTNNALKILKNSQERTTEAESKSGHVLDLAHEVNQSAYDELEPLLKKAKSKYRPVRATLDKNGQLLGDIDNILANTQVDDLSEAYKQAAEKANNALGSMSIVENYINNSFSNLPQLIRTAMTLLSYQKELNQAQSLPKELDNIKHDLIQTDKQIMTINDKLPPVIESLDKLPDEQADHKKISNKIQASIDKLNQQIELARDIANRIKVGVKFSQDTVLELRNPKNIEDLTTSTKISGYFRTEDLNGLILYIGNPVGTNLPKTTSDDYMALVIQNGYPVLKLNIGNDPEQAVNTKNSF</sequence>
<evidence type="ECO:0000313" key="4">
    <source>
        <dbReference type="Proteomes" id="UP001162164"/>
    </source>
</evidence>